<keyword evidence="2" id="KW-1185">Reference proteome</keyword>
<sequence>MMFVMVDMVAGEVAPPPAVVKPPTVVKPLLVYVRVMGGSAAEKKATAWSGMKRRRLEDKPGGCEASRRKSSYRRRLMMLLNKPLLRWERLPCAVWDAYGVILHYPRWIFAVVVALFGEVQ</sequence>
<reference evidence="1" key="2">
    <citation type="submission" date="2023-05" db="EMBL/GenBank/DDBJ databases">
        <authorList>
            <person name="Schelkunov M.I."/>
        </authorList>
    </citation>
    <scope>NUCLEOTIDE SEQUENCE</scope>
    <source>
        <strain evidence="1">Hsosn_3</strain>
        <tissue evidence="1">Leaf</tissue>
    </source>
</reference>
<reference evidence="1" key="1">
    <citation type="submission" date="2023-02" db="EMBL/GenBank/DDBJ databases">
        <title>Genome of toxic invasive species Heracleum sosnowskyi carries increased number of genes despite the absence of recent whole-genome duplications.</title>
        <authorList>
            <person name="Schelkunov M."/>
            <person name="Shtratnikova V."/>
            <person name="Makarenko M."/>
            <person name="Klepikova A."/>
            <person name="Omelchenko D."/>
            <person name="Novikova G."/>
            <person name="Obukhova E."/>
            <person name="Bogdanov V."/>
            <person name="Penin A."/>
            <person name="Logacheva M."/>
        </authorList>
    </citation>
    <scope>NUCLEOTIDE SEQUENCE</scope>
    <source>
        <strain evidence="1">Hsosn_3</strain>
        <tissue evidence="1">Leaf</tissue>
    </source>
</reference>
<dbReference type="EMBL" id="JAUIZM010000005">
    <property type="protein sequence ID" value="KAK1382540.1"/>
    <property type="molecule type" value="Genomic_DNA"/>
</dbReference>
<proteinExistence type="predicted"/>
<gene>
    <name evidence="1" type="ORF">POM88_020275</name>
</gene>
<dbReference type="Proteomes" id="UP001237642">
    <property type="component" value="Unassembled WGS sequence"/>
</dbReference>
<comment type="caution">
    <text evidence="1">The sequence shown here is derived from an EMBL/GenBank/DDBJ whole genome shotgun (WGS) entry which is preliminary data.</text>
</comment>
<accession>A0AAD8IEQ2</accession>
<dbReference type="AlphaFoldDB" id="A0AAD8IEQ2"/>
<evidence type="ECO:0000313" key="1">
    <source>
        <dbReference type="EMBL" id="KAK1382540.1"/>
    </source>
</evidence>
<organism evidence="1 2">
    <name type="scientific">Heracleum sosnowskyi</name>
    <dbReference type="NCBI Taxonomy" id="360622"/>
    <lineage>
        <taxon>Eukaryota</taxon>
        <taxon>Viridiplantae</taxon>
        <taxon>Streptophyta</taxon>
        <taxon>Embryophyta</taxon>
        <taxon>Tracheophyta</taxon>
        <taxon>Spermatophyta</taxon>
        <taxon>Magnoliopsida</taxon>
        <taxon>eudicotyledons</taxon>
        <taxon>Gunneridae</taxon>
        <taxon>Pentapetalae</taxon>
        <taxon>asterids</taxon>
        <taxon>campanulids</taxon>
        <taxon>Apiales</taxon>
        <taxon>Apiaceae</taxon>
        <taxon>Apioideae</taxon>
        <taxon>apioid superclade</taxon>
        <taxon>Tordylieae</taxon>
        <taxon>Tordyliinae</taxon>
        <taxon>Heracleum</taxon>
    </lineage>
</organism>
<evidence type="ECO:0000313" key="2">
    <source>
        <dbReference type="Proteomes" id="UP001237642"/>
    </source>
</evidence>
<protein>
    <submittedName>
        <fullName evidence="1">Uncharacterized protein</fullName>
    </submittedName>
</protein>
<name>A0AAD8IEQ2_9APIA</name>